<accession>A0A6S6UJ41</accession>
<dbReference type="Gene3D" id="2.40.50.590">
    <property type="match status" value="2"/>
</dbReference>
<organism evidence="2">
    <name type="scientific">uncultured Thiotrichaceae bacterium</name>
    <dbReference type="NCBI Taxonomy" id="298394"/>
    <lineage>
        <taxon>Bacteria</taxon>
        <taxon>Pseudomonadati</taxon>
        <taxon>Pseudomonadota</taxon>
        <taxon>Gammaproteobacteria</taxon>
        <taxon>Thiotrichales</taxon>
        <taxon>Thiotrichaceae</taxon>
        <taxon>environmental samples</taxon>
    </lineage>
</organism>
<dbReference type="GO" id="GO:0008296">
    <property type="term" value="F:3'-5'-DNA exonuclease activity"/>
    <property type="evidence" value="ECO:0007669"/>
    <property type="project" value="TreeGrafter"/>
</dbReference>
<keyword evidence="2" id="KW-0548">Nucleotidyltransferase</keyword>
<dbReference type="GO" id="GO:0003887">
    <property type="term" value="F:DNA-directed DNA polymerase activity"/>
    <property type="evidence" value="ECO:0007669"/>
    <property type="project" value="UniProtKB-EC"/>
</dbReference>
<dbReference type="GO" id="GO:0009432">
    <property type="term" value="P:SOS response"/>
    <property type="evidence" value="ECO:0007669"/>
    <property type="project" value="TreeGrafter"/>
</dbReference>
<dbReference type="InterPro" id="IPR012337">
    <property type="entry name" value="RNaseH-like_sf"/>
</dbReference>
<dbReference type="InterPro" id="IPR006133">
    <property type="entry name" value="DNA-dir_DNA_pol_B_exonuc"/>
</dbReference>
<dbReference type="EC" id="2.7.7.7" evidence="2"/>
<dbReference type="InterPro" id="IPR036397">
    <property type="entry name" value="RNaseH_sf"/>
</dbReference>
<dbReference type="Pfam" id="PF03104">
    <property type="entry name" value="DNA_pol_B_exo1"/>
    <property type="match status" value="1"/>
</dbReference>
<dbReference type="SUPFAM" id="SSF53098">
    <property type="entry name" value="Ribonuclease H-like"/>
    <property type="match status" value="1"/>
</dbReference>
<keyword evidence="2" id="KW-0808">Transferase</keyword>
<name>A0A6S6UJ41_9GAMM</name>
<dbReference type="EMBL" id="CACVAY010000140">
    <property type="protein sequence ID" value="CAA6827369.1"/>
    <property type="molecule type" value="Genomic_DNA"/>
</dbReference>
<dbReference type="GO" id="GO:0045004">
    <property type="term" value="P:DNA replication proofreading"/>
    <property type="evidence" value="ECO:0007669"/>
    <property type="project" value="TreeGrafter"/>
</dbReference>
<evidence type="ECO:0000259" key="1">
    <source>
        <dbReference type="Pfam" id="PF03104"/>
    </source>
</evidence>
<dbReference type="PANTHER" id="PTHR10322">
    <property type="entry name" value="DNA POLYMERASE CATALYTIC SUBUNIT"/>
    <property type="match status" value="1"/>
</dbReference>
<reference evidence="2" key="1">
    <citation type="submission" date="2020-01" db="EMBL/GenBank/DDBJ databases">
        <authorList>
            <person name="Meier V. D."/>
            <person name="Meier V D."/>
        </authorList>
    </citation>
    <scope>NUCLEOTIDE SEQUENCE</scope>
    <source>
        <strain evidence="2">HLG_WM_MAG_07</strain>
    </source>
</reference>
<proteinExistence type="predicted"/>
<protein>
    <submittedName>
        <fullName evidence="2">DNA polymerase II (EC)</fullName>
        <ecNumber evidence="2">2.7.7.7</ecNumber>
    </submittedName>
</protein>
<feature type="non-terminal residue" evidence="2">
    <location>
        <position position="371"/>
    </location>
</feature>
<feature type="domain" description="DNA-directed DNA polymerase family B exonuclease" evidence="1">
    <location>
        <begin position="140"/>
        <end position="254"/>
    </location>
</feature>
<dbReference type="GO" id="GO:0003676">
    <property type="term" value="F:nucleic acid binding"/>
    <property type="evidence" value="ECO:0007669"/>
    <property type="project" value="InterPro"/>
</dbReference>
<gene>
    <name evidence="2" type="ORF">HELGO_WM8379</name>
</gene>
<dbReference type="Pfam" id="PF21474">
    <property type="entry name" value="DNApolII_N"/>
    <property type="match status" value="1"/>
</dbReference>
<dbReference type="PANTHER" id="PTHR10322:SF23">
    <property type="entry name" value="DNA POLYMERASE DELTA CATALYTIC SUBUNIT"/>
    <property type="match status" value="1"/>
</dbReference>
<dbReference type="Gene3D" id="3.30.420.10">
    <property type="entry name" value="Ribonuclease H-like superfamily/Ribonuclease H"/>
    <property type="match status" value="1"/>
</dbReference>
<dbReference type="InterPro" id="IPR050240">
    <property type="entry name" value="DNA_pol_type-B"/>
</dbReference>
<evidence type="ECO:0000313" key="2">
    <source>
        <dbReference type="EMBL" id="CAA6827369.1"/>
    </source>
</evidence>
<sequence>MQSSSSSKGFLLTRQWRDTPKGIELEFWVQTDAGPARIIINQQQAVCFVRQTTKLPLPLNNKVQRKPLELLTLDQEPVDGLYFSQQRELNQLRERLSYDKSLLLESEIKPADRYLMERFITAGLEIYGEGRQQNGYIEFYNPKLKAAEYQPSLRWLSIDIETEGLVGRLLSIAVTCQDQEQVFVLTSNVEQTDSGMPIQWCASERDLIEGAFAWINHYDPDVFIGWNVVAFDLDYLEKKCRQLRIPFALGRGNANATLLRPQGAGQMYLARIPGRFVLDGITSLRGAFWSFESFALDHVASELLGKQKLVTVEGAEKVAEIVRLFEEDPIALAHYNLEDCRLVADIFEKTDLFNFSIQRAKMTGLAIDRQG</sequence>
<dbReference type="AlphaFoldDB" id="A0A6S6UJ41"/>